<keyword evidence="1" id="KW-1133">Transmembrane helix</keyword>
<dbReference type="EMBL" id="CP121694">
    <property type="protein sequence ID" value="WRO21745.1"/>
    <property type="molecule type" value="Genomic_DNA"/>
</dbReference>
<evidence type="ECO:0000313" key="4">
    <source>
        <dbReference type="Proteomes" id="UP001329915"/>
    </source>
</evidence>
<keyword evidence="4" id="KW-1185">Reference proteome</keyword>
<evidence type="ECO:0000259" key="2">
    <source>
        <dbReference type="Pfam" id="PF00753"/>
    </source>
</evidence>
<dbReference type="AlphaFoldDB" id="A0AAU0ULF4"/>
<dbReference type="Proteomes" id="UP001329915">
    <property type="component" value="Chromosome"/>
</dbReference>
<name>A0AAU0ULF4_9FIRM</name>
<feature type="transmembrane region" description="Helical" evidence="1">
    <location>
        <begin position="6"/>
        <end position="28"/>
    </location>
</feature>
<feature type="domain" description="Metallo-beta-lactamase" evidence="2">
    <location>
        <begin position="73"/>
        <end position="135"/>
    </location>
</feature>
<gene>
    <name evidence="3" type="ORF">MFMK1_001562</name>
</gene>
<keyword evidence="1" id="KW-0472">Membrane</keyword>
<evidence type="ECO:0000256" key="1">
    <source>
        <dbReference type="SAM" id="Phobius"/>
    </source>
</evidence>
<dbReference type="InterPro" id="IPR036866">
    <property type="entry name" value="RibonucZ/Hydroxyglut_hydro"/>
</dbReference>
<accession>A0AAU0ULF4</accession>
<keyword evidence="1" id="KW-0812">Transmembrane</keyword>
<dbReference type="InterPro" id="IPR041712">
    <property type="entry name" value="DHPS-like_MBL-fold"/>
</dbReference>
<evidence type="ECO:0000313" key="3">
    <source>
        <dbReference type="EMBL" id="WRO21745.1"/>
    </source>
</evidence>
<dbReference type="PANTHER" id="PTHR13754:SF13">
    <property type="entry name" value="METALLO-BETA-LACTAMASE SUPERFAMILY PROTEIN (AFU_ORTHOLOGUE AFUA_3G07630)"/>
    <property type="match status" value="1"/>
</dbReference>
<dbReference type="RefSeq" id="WP_366924575.1">
    <property type="nucleotide sequence ID" value="NZ_CP121694.1"/>
</dbReference>
<reference evidence="3 4" key="1">
    <citation type="submission" date="2023-04" db="EMBL/GenBank/DDBJ databases">
        <authorList>
            <person name="Hsu D."/>
        </authorList>
    </citation>
    <scope>NUCLEOTIDE SEQUENCE [LARGE SCALE GENOMIC DNA]</scope>
    <source>
        <strain evidence="3 4">MK1</strain>
    </source>
</reference>
<sequence length="324" mass="36238">MTNLLITIIAVLCLVLMLALLVPIVKFIKNKKLEEKSWQESEFESITDLGTVKELKILPLIDFYTKDEKLIGEPGVAYLICANDKKILFDVGYNSKNQHPSPLLHNMKKLGVEVSDIDSIVISHNHADHVGGMQAKKNNTFALSRKDIDLKVKAFVPEPMSHVAADIKVSTKPQKLFEGVATIGTIDRALCFMGLTAEQALAINLEGKGIVLIVGCGHQKAERIMKRTKELFSEPIYGIIGGLHFPVETSRMKFNMQKVLGTGKFPWQRISKDEVQAAISKLDKTNLKLIGLSAHDSCDWALRTFRDYFKERYVDVTVGEEITI</sequence>
<dbReference type="GO" id="GO:0016740">
    <property type="term" value="F:transferase activity"/>
    <property type="evidence" value="ECO:0007669"/>
    <property type="project" value="TreeGrafter"/>
</dbReference>
<dbReference type="KEGG" id="dbc:MFMK1_001562"/>
<dbReference type="Pfam" id="PF00753">
    <property type="entry name" value="Lactamase_B"/>
    <property type="match status" value="1"/>
</dbReference>
<dbReference type="SUPFAM" id="SSF56281">
    <property type="entry name" value="Metallo-hydrolase/oxidoreductase"/>
    <property type="match status" value="1"/>
</dbReference>
<dbReference type="InterPro" id="IPR001279">
    <property type="entry name" value="Metallo-B-lactamas"/>
</dbReference>
<protein>
    <submittedName>
        <fullName evidence="3">MBL fold metallo-hydrolase</fullName>
    </submittedName>
</protein>
<dbReference type="InterPro" id="IPR052926">
    <property type="entry name" value="Metallo-beta-lactamase_dom"/>
</dbReference>
<dbReference type="Gene3D" id="3.60.15.10">
    <property type="entry name" value="Ribonuclease Z/Hydroxyacylglutathione hydrolase-like"/>
    <property type="match status" value="1"/>
</dbReference>
<proteinExistence type="predicted"/>
<organism evidence="3 4">
    <name type="scientific">Metallumcola ferriviriculae</name>
    <dbReference type="NCBI Taxonomy" id="3039180"/>
    <lineage>
        <taxon>Bacteria</taxon>
        <taxon>Bacillati</taxon>
        <taxon>Bacillota</taxon>
        <taxon>Clostridia</taxon>
        <taxon>Neomoorellales</taxon>
        <taxon>Desulfitibacteraceae</taxon>
        <taxon>Metallumcola</taxon>
    </lineage>
</organism>
<dbReference type="PANTHER" id="PTHR13754">
    <property type="entry name" value="METALLO-BETA-LACTAMASE SUPERFAMILY PROTEIN"/>
    <property type="match status" value="1"/>
</dbReference>
<dbReference type="CDD" id="cd07713">
    <property type="entry name" value="DHPS-like_MBL-fold"/>
    <property type="match status" value="1"/>
</dbReference>